<sequence>MQQALLIVNPNSRNGASDELEHALDVLQSGGMNVQVCESKSASHMAECIADFDQQDGVVIIAGGDGTISSALAAAYEHQRTLAILPMGTANDFARSIGVPDDLEQAAQVIIAGQRQRINLAQVNQHYFVNVAHIGLGVDVTHELTPESKKIFGVFAYLAASMQAIKRNRHFKVQIKSAKWQRSLRGIHLAIGNGRYYGGGNIVDEHSTLQDGKLNLFCLQPQPWWRLLLLGGHFRQGKLRHAERVVCHAASTFTISTSKPKQIEADGEVKTKTPAEFKVIPEALEVIVGDMPQPEAQENSTHASK</sequence>
<dbReference type="GO" id="GO:0005524">
    <property type="term" value="F:ATP binding"/>
    <property type="evidence" value="ECO:0007669"/>
    <property type="project" value="UniProtKB-KW"/>
</dbReference>
<keyword evidence="3 6" id="KW-0418">Kinase</keyword>
<dbReference type="AlphaFoldDB" id="A0A327WR40"/>
<evidence type="ECO:0000256" key="1">
    <source>
        <dbReference type="ARBA" id="ARBA00022679"/>
    </source>
</evidence>
<dbReference type="GO" id="GO:0016301">
    <property type="term" value="F:kinase activity"/>
    <property type="evidence" value="ECO:0007669"/>
    <property type="project" value="UniProtKB-KW"/>
</dbReference>
<evidence type="ECO:0000256" key="3">
    <source>
        <dbReference type="ARBA" id="ARBA00022777"/>
    </source>
</evidence>
<dbReference type="Gene3D" id="2.60.200.40">
    <property type="match status" value="1"/>
</dbReference>
<dbReference type="SMART" id="SM00046">
    <property type="entry name" value="DAGKc"/>
    <property type="match status" value="1"/>
</dbReference>
<evidence type="ECO:0000313" key="6">
    <source>
        <dbReference type="EMBL" id="RAJ94861.1"/>
    </source>
</evidence>
<dbReference type="PANTHER" id="PTHR12358">
    <property type="entry name" value="SPHINGOSINE KINASE"/>
    <property type="match status" value="1"/>
</dbReference>
<dbReference type="Pfam" id="PF19279">
    <property type="entry name" value="YegS_C"/>
    <property type="match status" value="1"/>
</dbReference>
<evidence type="ECO:0000313" key="8">
    <source>
        <dbReference type="Proteomes" id="UP000249203"/>
    </source>
</evidence>
<accession>A0A327WR40</accession>
<dbReference type="EMBL" id="QLMD01000013">
    <property type="protein sequence ID" value="RAJ94861.1"/>
    <property type="molecule type" value="Genomic_DNA"/>
</dbReference>
<keyword evidence="2" id="KW-0547">Nucleotide-binding</keyword>
<reference evidence="7 9" key="1">
    <citation type="journal article" date="2018" name="Front. Microbiol.">
        <title>Genome-Based Analysis Reveals the Taxonomy and Diversity of the Family Idiomarinaceae.</title>
        <authorList>
            <person name="Liu Y."/>
            <person name="Lai Q."/>
            <person name="Shao Z."/>
        </authorList>
    </citation>
    <scope>NUCLEOTIDE SEQUENCE [LARGE SCALE GENOMIC DNA]</scope>
    <source>
        <strain evidence="7 9">CF12-14</strain>
    </source>
</reference>
<gene>
    <name evidence="6" type="ORF">B0I24_11315</name>
    <name evidence="7" type="ORF">CWE07_12280</name>
</gene>
<comment type="caution">
    <text evidence="6">The sequence shown here is derived from an EMBL/GenBank/DDBJ whole genome shotgun (WGS) entry which is preliminary data.</text>
</comment>
<keyword evidence="4" id="KW-0067">ATP-binding</keyword>
<dbReference type="Proteomes" id="UP000287865">
    <property type="component" value="Unassembled WGS sequence"/>
</dbReference>
<dbReference type="InterPro" id="IPR045540">
    <property type="entry name" value="YegS/DAGK_C"/>
</dbReference>
<dbReference type="RefSeq" id="WP_111570119.1">
    <property type="nucleotide sequence ID" value="NZ_PIPK01000013.1"/>
</dbReference>
<dbReference type="InterPro" id="IPR005218">
    <property type="entry name" value="Diacylglycerol/lipid_kinase"/>
</dbReference>
<dbReference type="NCBIfam" id="NF009604">
    <property type="entry name" value="PRK13057.1"/>
    <property type="match status" value="1"/>
</dbReference>
<name>A0A327WR40_9GAMM</name>
<dbReference type="Pfam" id="PF00781">
    <property type="entry name" value="DAGK_cat"/>
    <property type="match status" value="1"/>
</dbReference>
<dbReference type="PANTHER" id="PTHR12358:SF54">
    <property type="entry name" value="SPHINGOSINE KINASE RELATED PROTEIN"/>
    <property type="match status" value="1"/>
</dbReference>
<evidence type="ECO:0000313" key="9">
    <source>
        <dbReference type="Proteomes" id="UP000287865"/>
    </source>
</evidence>
<dbReference type="NCBIfam" id="TIGR00147">
    <property type="entry name" value="YegS/Rv2252/BmrU family lipid kinase"/>
    <property type="match status" value="1"/>
</dbReference>
<evidence type="ECO:0000256" key="2">
    <source>
        <dbReference type="ARBA" id="ARBA00022741"/>
    </source>
</evidence>
<evidence type="ECO:0000313" key="7">
    <source>
        <dbReference type="EMBL" id="RUO20536.1"/>
    </source>
</evidence>
<dbReference type="GO" id="GO:0008654">
    <property type="term" value="P:phospholipid biosynthetic process"/>
    <property type="evidence" value="ECO:0007669"/>
    <property type="project" value="InterPro"/>
</dbReference>
<dbReference type="InterPro" id="IPR017438">
    <property type="entry name" value="ATP-NAD_kinase_N"/>
</dbReference>
<proteinExistence type="predicted"/>
<reference evidence="6 8" key="2">
    <citation type="submission" date="2018-06" db="EMBL/GenBank/DDBJ databases">
        <title>Genomic Encyclopedia of Type Strains, Phase III (KMG-III): the genomes of soil and plant-associated and newly described type strains.</title>
        <authorList>
            <person name="Whitman W."/>
        </authorList>
    </citation>
    <scope>NUCLEOTIDE SEQUENCE [LARGE SCALE GENOMIC DNA]</scope>
    <source>
        <strain evidence="6 8">CGMCC 1.15366</strain>
    </source>
</reference>
<dbReference type="InterPro" id="IPR050187">
    <property type="entry name" value="Lipid_Phosphate_FormReg"/>
</dbReference>
<dbReference type="Gene3D" id="3.40.50.10330">
    <property type="entry name" value="Probable inorganic polyphosphate/atp-NAD kinase, domain 1"/>
    <property type="match status" value="1"/>
</dbReference>
<evidence type="ECO:0000259" key="5">
    <source>
        <dbReference type="PROSITE" id="PS50146"/>
    </source>
</evidence>
<organism evidence="6 8">
    <name type="scientific">Aliidiomarina maris</name>
    <dbReference type="NCBI Taxonomy" id="531312"/>
    <lineage>
        <taxon>Bacteria</taxon>
        <taxon>Pseudomonadati</taxon>
        <taxon>Pseudomonadota</taxon>
        <taxon>Gammaproteobacteria</taxon>
        <taxon>Alteromonadales</taxon>
        <taxon>Idiomarinaceae</taxon>
        <taxon>Aliidiomarina</taxon>
    </lineage>
</organism>
<dbReference type="EMBL" id="PIPK01000013">
    <property type="protein sequence ID" value="RUO20536.1"/>
    <property type="molecule type" value="Genomic_DNA"/>
</dbReference>
<dbReference type="InterPro" id="IPR001206">
    <property type="entry name" value="Diacylglycerol_kinase_cat_dom"/>
</dbReference>
<dbReference type="SUPFAM" id="SSF111331">
    <property type="entry name" value="NAD kinase/diacylglycerol kinase-like"/>
    <property type="match status" value="1"/>
</dbReference>
<keyword evidence="1" id="KW-0808">Transferase</keyword>
<evidence type="ECO:0000256" key="4">
    <source>
        <dbReference type="ARBA" id="ARBA00022840"/>
    </source>
</evidence>
<feature type="domain" description="DAGKc" evidence="5">
    <location>
        <begin position="1"/>
        <end position="127"/>
    </location>
</feature>
<dbReference type="Proteomes" id="UP000249203">
    <property type="component" value="Unassembled WGS sequence"/>
</dbReference>
<dbReference type="OrthoDB" id="142078at2"/>
<protein>
    <submittedName>
        <fullName evidence="7">Diacylglycerol kinase</fullName>
    </submittedName>
    <submittedName>
        <fullName evidence="6">YegS/Rv2252/BmrU family lipid kinase</fullName>
    </submittedName>
</protein>
<dbReference type="InterPro" id="IPR016064">
    <property type="entry name" value="NAD/diacylglycerol_kinase_sf"/>
</dbReference>
<dbReference type="PROSITE" id="PS50146">
    <property type="entry name" value="DAGK"/>
    <property type="match status" value="1"/>
</dbReference>
<keyword evidence="9" id="KW-1185">Reference proteome</keyword>